<accession>A0A9D7XMX1</accession>
<sequence length="178" mass="20287">MISMEVNDVIMIITKTPAVVRELLSGLNEEWLNATEGPDTWSPHDIVAHYIFGEQTDWIPRMQIILSEKEEKTFTPFDRNGHFAVGKGRSIESLLNQFEQLRKENIQILLASDISSEDLEKTGIHPAFGPVTLRQLLAAWAVHDMTHIHQLSRVIAKQYLDEVGPWKEYIGVLKNGNQ</sequence>
<dbReference type="EMBL" id="JADKGY010000006">
    <property type="protein sequence ID" value="MBK9982734.1"/>
    <property type="molecule type" value="Genomic_DNA"/>
</dbReference>
<name>A0A9D7XMX1_9BACT</name>
<reference evidence="2 3" key="1">
    <citation type="submission" date="2020-10" db="EMBL/GenBank/DDBJ databases">
        <title>Connecting structure to function with the recovery of over 1000 high-quality activated sludge metagenome-assembled genomes encoding full-length rRNA genes using long-read sequencing.</title>
        <authorList>
            <person name="Singleton C.M."/>
            <person name="Petriglieri F."/>
            <person name="Kristensen J.M."/>
            <person name="Kirkegaard R.H."/>
            <person name="Michaelsen T.Y."/>
            <person name="Andersen M.H."/>
            <person name="Karst S.M."/>
            <person name="Dueholm M.S."/>
            <person name="Nielsen P.H."/>
            <person name="Albertsen M."/>
        </authorList>
    </citation>
    <scope>NUCLEOTIDE SEQUENCE [LARGE SCALE GENOMIC DNA]</scope>
    <source>
        <strain evidence="2">Ribe_18-Q3-R11-54_MAXAC.273</strain>
    </source>
</reference>
<evidence type="ECO:0000259" key="1">
    <source>
        <dbReference type="Pfam" id="PF12867"/>
    </source>
</evidence>
<dbReference type="Pfam" id="PF12867">
    <property type="entry name" value="DinB_2"/>
    <property type="match status" value="1"/>
</dbReference>
<dbReference type="AlphaFoldDB" id="A0A9D7XMX1"/>
<dbReference type="Proteomes" id="UP000808337">
    <property type="component" value="Unassembled WGS sequence"/>
</dbReference>
<evidence type="ECO:0000313" key="2">
    <source>
        <dbReference type="EMBL" id="MBK9982734.1"/>
    </source>
</evidence>
<dbReference type="SUPFAM" id="SSF109854">
    <property type="entry name" value="DinB/YfiT-like putative metalloenzymes"/>
    <property type="match status" value="1"/>
</dbReference>
<comment type="caution">
    <text evidence="2">The sequence shown here is derived from an EMBL/GenBank/DDBJ whole genome shotgun (WGS) entry which is preliminary data.</text>
</comment>
<dbReference type="InterPro" id="IPR024775">
    <property type="entry name" value="DinB-like"/>
</dbReference>
<protein>
    <submittedName>
        <fullName evidence="2">DinB family protein</fullName>
    </submittedName>
</protein>
<proteinExistence type="predicted"/>
<feature type="domain" description="DinB-like" evidence="1">
    <location>
        <begin position="14"/>
        <end position="151"/>
    </location>
</feature>
<gene>
    <name evidence="2" type="ORF">IPP15_09975</name>
</gene>
<dbReference type="InterPro" id="IPR034660">
    <property type="entry name" value="DinB/YfiT-like"/>
</dbReference>
<dbReference type="Gene3D" id="1.20.120.450">
    <property type="entry name" value="dinb family like domain"/>
    <property type="match status" value="1"/>
</dbReference>
<organism evidence="2 3">
    <name type="scientific">Candidatus Opimibacter skivensis</name>
    <dbReference type="NCBI Taxonomy" id="2982028"/>
    <lineage>
        <taxon>Bacteria</taxon>
        <taxon>Pseudomonadati</taxon>
        <taxon>Bacteroidota</taxon>
        <taxon>Saprospiria</taxon>
        <taxon>Saprospirales</taxon>
        <taxon>Saprospiraceae</taxon>
        <taxon>Candidatus Opimibacter</taxon>
    </lineage>
</organism>
<evidence type="ECO:0000313" key="3">
    <source>
        <dbReference type="Proteomes" id="UP000808337"/>
    </source>
</evidence>